<evidence type="ECO:0000256" key="10">
    <source>
        <dbReference type="RuleBase" id="RU361152"/>
    </source>
</evidence>
<protein>
    <recommendedName>
        <fullName evidence="11">Glycosyl hydrolase family 4 C-terminal domain-containing protein</fullName>
    </recommendedName>
</protein>
<evidence type="ECO:0000256" key="7">
    <source>
        <dbReference type="PIRSR" id="PIRSR601088-2"/>
    </source>
</evidence>
<accession>A0AAU7CYZ2</accession>
<dbReference type="GO" id="GO:0004553">
    <property type="term" value="F:hydrolase activity, hydrolyzing O-glycosyl compounds"/>
    <property type="evidence" value="ECO:0007669"/>
    <property type="project" value="InterPro"/>
</dbReference>
<dbReference type="AlphaFoldDB" id="A0AAU7D979"/>
<dbReference type="PRINTS" id="PR00732">
    <property type="entry name" value="GLHYDRLASE4"/>
</dbReference>
<dbReference type="SUPFAM" id="SSF56327">
    <property type="entry name" value="LDH C-terminal domain-like"/>
    <property type="match status" value="1"/>
</dbReference>
<evidence type="ECO:0000313" key="12">
    <source>
        <dbReference type="EMBL" id="XBH10335.1"/>
    </source>
</evidence>
<keyword evidence="6 10" id="KW-0326">Glycosidase</keyword>
<evidence type="ECO:0000256" key="9">
    <source>
        <dbReference type="PIRSR" id="PIRSR601088-4"/>
    </source>
</evidence>
<dbReference type="InterPro" id="IPR015955">
    <property type="entry name" value="Lactate_DH/Glyco_Ohase_4_C"/>
</dbReference>
<feature type="binding site" evidence="8">
    <location>
        <position position="201"/>
    </location>
    <ligand>
        <name>Mn(2+)</name>
        <dbReference type="ChEBI" id="CHEBI:29035"/>
    </ligand>
</feature>
<dbReference type="Pfam" id="PF02056">
    <property type="entry name" value="Glyco_hydro_4"/>
    <property type="match status" value="1"/>
</dbReference>
<keyword evidence="8" id="KW-0533">Nickel</keyword>
<dbReference type="EMBL" id="CP121195">
    <property type="protein sequence ID" value="XBH13773.1"/>
    <property type="molecule type" value="Genomic_DNA"/>
</dbReference>
<name>A0AAU7D979_9BACT</name>
<dbReference type="EMBL" id="CP121194">
    <property type="protein sequence ID" value="XBH10335.1"/>
    <property type="molecule type" value="Genomic_DNA"/>
</dbReference>
<feature type="domain" description="Glycosyl hydrolase family 4 C-terminal" evidence="11">
    <location>
        <begin position="196"/>
        <end position="436"/>
    </location>
</feature>
<dbReference type="SUPFAM" id="SSF51735">
    <property type="entry name" value="NAD(P)-binding Rossmann-fold domains"/>
    <property type="match status" value="1"/>
</dbReference>
<keyword evidence="2 8" id="KW-0479">Metal-binding</keyword>
<evidence type="ECO:0000256" key="5">
    <source>
        <dbReference type="ARBA" id="ARBA00023211"/>
    </source>
</evidence>
<evidence type="ECO:0000256" key="4">
    <source>
        <dbReference type="ARBA" id="ARBA00023027"/>
    </source>
</evidence>
<gene>
    <name evidence="12" type="ORF">P4G45_01025</name>
    <name evidence="13" type="ORF">P8936_01040</name>
</gene>
<organism evidence="13">
    <name type="scientific">Edaphobacter paludis</name>
    <dbReference type="NCBI Taxonomy" id="3035702"/>
    <lineage>
        <taxon>Bacteria</taxon>
        <taxon>Pseudomonadati</taxon>
        <taxon>Acidobacteriota</taxon>
        <taxon>Terriglobia</taxon>
        <taxon>Terriglobales</taxon>
        <taxon>Acidobacteriaceae</taxon>
        <taxon>Edaphobacter</taxon>
    </lineage>
</organism>
<dbReference type="InterPro" id="IPR019802">
    <property type="entry name" value="GlycHydrolase_4_CS"/>
</dbReference>
<dbReference type="GO" id="GO:0016616">
    <property type="term" value="F:oxidoreductase activity, acting on the CH-OH group of donors, NAD or NADP as acceptor"/>
    <property type="evidence" value="ECO:0007669"/>
    <property type="project" value="InterPro"/>
</dbReference>
<evidence type="ECO:0000256" key="3">
    <source>
        <dbReference type="ARBA" id="ARBA00022801"/>
    </source>
</evidence>
<keyword evidence="5 8" id="KW-0464">Manganese</keyword>
<evidence type="ECO:0000256" key="8">
    <source>
        <dbReference type="PIRSR" id="PIRSR601088-3"/>
    </source>
</evidence>
<sequence length="455" mass="49604">MSKFIRRKIAFIGGGGVRTPLVIFGVNEAAEAIGAEELVLFDPDADRVRIMTELGRAIVAREGGTLRVRQATSIEDAVEGASFVMNSIRVGGIQARAHDERTSIDHGYPGQETTGPGGVAMALRTVSTAVEQAKIVERLAPRAWLINFTNPAGLITQAIKHNTGARVVGICDTPTEMLHRIHTALGATPDEVRCDYVGLNHLGWIRRIVLRGEDITSRLLADDSFLSQLYSVPLFEHELIRALKLIPTEYLFFYYSRCRALENQRKQGSTRGAEVEQLNNKLLSRLSQLLQSGDSTAAIATYVDYLNNRSASYMKLEGNGGSALDLAEYSNEDPFLAATGYHRIALDVMNALCGTQPQRIIVNTQNMGAIAEIEDTDIVETSCQIGEDAITPEPAGKLPEAVRGLVLAVKAYERAAIEAALTGSVSMARKAMLLYPAIGEWEPSKELLNQLIVHC</sequence>
<feature type="binding site" evidence="7">
    <location>
        <position position="150"/>
    </location>
    <ligand>
        <name>substrate</name>
    </ligand>
</feature>
<dbReference type="PANTHER" id="PTHR32092:SF5">
    <property type="entry name" value="6-PHOSPHO-BETA-GLUCOSIDASE"/>
    <property type="match status" value="1"/>
</dbReference>
<proteinExistence type="inferred from homology"/>
<reference evidence="13" key="1">
    <citation type="submission" date="2023-03" db="EMBL/GenBank/DDBJ databases">
        <title>Edaphobacter sp.</title>
        <authorList>
            <person name="Huber K.J."/>
            <person name="Papendorf J."/>
            <person name="Pilke C."/>
            <person name="Bunk B."/>
            <person name="Sproeer C."/>
            <person name="Pester M."/>
        </authorList>
    </citation>
    <scope>NUCLEOTIDE SEQUENCE</scope>
    <source>
        <strain evidence="12">DSM 109919</strain>
        <strain evidence="13">DSM 109920</strain>
    </source>
</reference>
<dbReference type="PANTHER" id="PTHR32092">
    <property type="entry name" value="6-PHOSPHO-BETA-GLUCOSIDASE-RELATED"/>
    <property type="match status" value="1"/>
</dbReference>
<dbReference type="Gene3D" id="3.40.50.720">
    <property type="entry name" value="NAD(P)-binding Rossmann-like Domain"/>
    <property type="match status" value="1"/>
</dbReference>
<keyword evidence="4 10" id="KW-0520">NAD</keyword>
<dbReference type="GO" id="GO:0046872">
    <property type="term" value="F:metal ion binding"/>
    <property type="evidence" value="ECO:0007669"/>
    <property type="project" value="UniProtKB-KW"/>
</dbReference>
<evidence type="ECO:0000313" key="13">
    <source>
        <dbReference type="EMBL" id="XBH13773.1"/>
    </source>
</evidence>
<feature type="site" description="Increases basicity of active site Tyr" evidence="9">
    <location>
        <position position="112"/>
    </location>
</feature>
<feature type="binding site" evidence="7">
    <location>
        <position position="96"/>
    </location>
    <ligand>
        <name>substrate</name>
    </ligand>
</feature>
<evidence type="ECO:0000256" key="2">
    <source>
        <dbReference type="ARBA" id="ARBA00022723"/>
    </source>
</evidence>
<dbReference type="InterPro" id="IPR036291">
    <property type="entry name" value="NAD(P)-bd_dom_sf"/>
</dbReference>
<dbReference type="InterPro" id="IPR022616">
    <property type="entry name" value="Glyco_hydro_4_C"/>
</dbReference>
<evidence type="ECO:0000259" key="11">
    <source>
        <dbReference type="Pfam" id="PF11975"/>
    </source>
</evidence>
<dbReference type="InterPro" id="IPR001088">
    <property type="entry name" value="Glyco_hydro_4"/>
</dbReference>
<evidence type="ECO:0000256" key="1">
    <source>
        <dbReference type="ARBA" id="ARBA00010141"/>
    </source>
</evidence>
<keyword evidence="8" id="KW-0170">Cobalt</keyword>
<dbReference type="Gene3D" id="3.90.110.10">
    <property type="entry name" value="Lactate dehydrogenase/glycoside hydrolase, family 4, C-terminal"/>
    <property type="match status" value="1"/>
</dbReference>
<comment type="similarity">
    <text evidence="1 10">Belongs to the glycosyl hydrolase 4 family.</text>
</comment>
<evidence type="ECO:0000256" key="6">
    <source>
        <dbReference type="ARBA" id="ARBA00023295"/>
    </source>
</evidence>
<feature type="binding site" evidence="8">
    <location>
        <position position="171"/>
    </location>
    <ligand>
        <name>Mn(2+)</name>
        <dbReference type="ChEBI" id="CHEBI:29035"/>
    </ligand>
</feature>
<dbReference type="RefSeq" id="WP_348267842.1">
    <property type="nucleotide sequence ID" value="NZ_CP121194.1"/>
</dbReference>
<dbReference type="Pfam" id="PF11975">
    <property type="entry name" value="Glyco_hydro_4C"/>
    <property type="match status" value="1"/>
</dbReference>
<comment type="cofactor">
    <cofactor evidence="10">
        <name>NAD(+)</name>
        <dbReference type="ChEBI" id="CHEBI:57540"/>
    </cofactor>
    <text evidence="10">Binds 1 NAD(+) per subunit.</text>
</comment>
<dbReference type="GO" id="GO:0005975">
    <property type="term" value="P:carbohydrate metabolic process"/>
    <property type="evidence" value="ECO:0007669"/>
    <property type="project" value="InterPro"/>
</dbReference>
<dbReference type="KEGG" id="epl:P4G45_01025"/>
<accession>A0AAU7D979</accession>
<keyword evidence="3 10" id="KW-0378">Hydrolase</keyword>
<dbReference type="PROSITE" id="PS01324">
    <property type="entry name" value="GLYCOSYL_HYDROL_F4"/>
    <property type="match status" value="1"/>
</dbReference>
<keyword evidence="8" id="KW-0408">Iron</keyword>